<evidence type="ECO:0000313" key="2">
    <source>
        <dbReference type="EMBL" id="GLR49207.1"/>
    </source>
</evidence>
<dbReference type="Proteomes" id="UP001156702">
    <property type="component" value="Unassembled WGS sequence"/>
</dbReference>
<feature type="region of interest" description="Disordered" evidence="1">
    <location>
        <begin position="42"/>
        <end position="65"/>
    </location>
</feature>
<reference evidence="3" key="1">
    <citation type="journal article" date="2019" name="Int. J. Syst. Evol. Microbiol.">
        <title>The Global Catalogue of Microorganisms (GCM) 10K type strain sequencing project: providing services to taxonomists for standard genome sequencing and annotation.</title>
        <authorList>
            <consortium name="The Broad Institute Genomics Platform"/>
            <consortium name="The Broad Institute Genome Sequencing Center for Infectious Disease"/>
            <person name="Wu L."/>
            <person name="Ma J."/>
        </authorList>
    </citation>
    <scope>NUCLEOTIDE SEQUENCE [LARGE SCALE GENOMIC DNA]</scope>
    <source>
        <strain evidence="3">NBRC 102122</strain>
    </source>
</reference>
<feature type="compositionally biased region" description="Basic and acidic residues" evidence="1">
    <location>
        <begin position="52"/>
        <end position="65"/>
    </location>
</feature>
<evidence type="ECO:0000313" key="3">
    <source>
        <dbReference type="Proteomes" id="UP001156702"/>
    </source>
</evidence>
<accession>A0ABQ5ZF10</accession>
<proteinExistence type="predicted"/>
<evidence type="ECO:0000256" key="1">
    <source>
        <dbReference type="SAM" id="MobiDB-lite"/>
    </source>
</evidence>
<sequence>MKRRQTYTPEDLEPLLIFFAELVDEYGPVMQPWLDRFEMEYEKAKQPPPPKQADRIRAKLAAEKS</sequence>
<dbReference type="EMBL" id="BSOP01000004">
    <property type="protein sequence ID" value="GLR49207.1"/>
    <property type="molecule type" value="Genomic_DNA"/>
</dbReference>
<protein>
    <submittedName>
        <fullName evidence="2">Uncharacterized protein</fullName>
    </submittedName>
</protein>
<keyword evidence="3" id="KW-1185">Reference proteome</keyword>
<dbReference type="RefSeq" id="WP_244769566.1">
    <property type="nucleotide sequence ID" value="NZ_BSOP01000004.1"/>
</dbReference>
<gene>
    <name evidence="2" type="ORF">GCM10007923_04120</name>
</gene>
<organism evidence="2 3">
    <name type="scientific">Shinella yambaruensis</name>
    <dbReference type="NCBI Taxonomy" id="415996"/>
    <lineage>
        <taxon>Bacteria</taxon>
        <taxon>Pseudomonadati</taxon>
        <taxon>Pseudomonadota</taxon>
        <taxon>Alphaproteobacteria</taxon>
        <taxon>Hyphomicrobiales</taxon>
        <taxon>Rhizobiaceae</taxon>
        <taxon>Shinella</taxon>
    </lineage>
</organism>
<comment type="caution">
    <text evidence="2">The sequence shown here is derived from an EMBL/GenBank/DDBJ whole genome shotgun (WGS) entry which is preliminary data.</text>
</comment>
<name>A0ABQ5ZF10_9HYPH</name>